<accession>A0AAD5TA71</accession>
<dbReference type="Proteomes" id="UP001211907">
    <property type="component" value="Unassembled WGS sequence"/>
</dbReference>
<organism evidence="1 2">
    <name type="scientific">Physocladia obscura</name>
    <dbReference type="NCBI Taxonomy" id="109957"/>
    <lineage>
        <taxon>Eukaryota</taxon>
        <taxon>Fungi</taxon>
        <taxon>Fungi incertae sedis</taxon>
        <taxon>Chytridiomycota</taxon>
        <taxon>Chytridiomycota incertae sedis</taxon>
        <taxon>Chytridiomycetes</taxon>
        <taxon>Chytridiales</taxon>
        <taxon>Chytriomycetaceae</taxon>
        <taxon>Physocladia</taxon>
    </lineage>
</organism>
<gene>
    <name evidence="1" type="ORF">HK100_001076</name>
</gene>
<name>A0AAD5TA71_9FUNG</name>
<keyword evidence="2" id="KW-1185">Reference proteome</keyword>
<reference evidence="1" key="1">
    <citation type="submission" date="2020-05" db="EMBL/GenBank/DDBJ databases">
        <title>Phylogenomic resolution of chytrid fungi.</title>
        <authorList>
            <person name="Stajich J.E."/>
            <person name="Amses K."/>
            <person name="Simmons R."/>
            <person name="Seto K."/>
            <person name="Myers J."/>
            <person name="Bonds A."/>
            <person name="Quandt C.A."/>
            <person name="Barry K."/>
            <person name="Liu P."/>
            <person name="Grigoriev I."/>
            <person name="Longcore J.E."/>
            <person name="James T.Y."/>
        </authorList>
    </citation>
    <scope>NUCLEOTIDE SEQUENCE</scope>
    <source>
        <strain evidence="1">JEL0513</strain>
    </source>
</reference>
<dbReference type="EMBL" id="JADGJH010000123">
    <property type="protein sequence ID" value="KAJ3137009.1"/>
    <property type="molecule type" value="Genomic_DNA"/>
</dbReference>
<evidence type="ECO:0000313" key="1">
    <source>
        <dbReference type="EMBL" id="KAJ3137009.1"/>
    </source>
</evidence>
<sequence length="105" mass="11768">MVAQAHTRREFMQELSQRIEQRHVREHAYTAGEASRRETRLARNPHLTSVRLQHHGAHTRPRINAPLALAANEDSRFQIGCETARGIAAGVASRNGPETPPPSFQ</sequence>
<comment type="caution">
    <text evidence="1">The sequence shown here is derived from an EMBL/GenBank/DDBJ whole genome shotgun (WGS) entry which is preliminary data.</text>
</comment>
<proteinExistence type="predicted"/>
<evidence type="ECO:0000313" key="2">
    <source>
        <dbReference type="Proteomes" id="UP001211907"/>
    </source>
</evidence>
<protein>
    <submittedName>
        <fullName evidence="1">Uncharacterized protein</fullName>
    </submittedName>
</protein>
<dbReference type="AlphaFoldDB" id="A0AAD5TA71"/>